<sequence length="110" mass="12146">MNNIRSRSSACPVRGPTSLETSNNEPVPNPGYSLQRDSSIPHPHNSGCPATGHLSIFDAARYKASYFKAPSRRFFFAFAIPQPCCVVHFFPVLNSPLFSFFFSFDLVGTA</sequence>
<organism evidence="3 4">
    <name type="scientific">Rhynchophorus ferrugineus</name>
    <name type="common">Red palm weevil</name>
    <name type="synonym">Curculio ferrugineus</name>
    <dbReference type="NCBI Taxonomy" id="354439"/>
    <lineage>
        <taxon>Eukaryota</taxon>
        <taxon>Metazoa</taxon>
        <taxon>Ecdysozoa</taxon>
        <taxon>Arthropoda</taxon>
        <taxon>Hexapoda</taxon>
        <taxon>Insecta</taxon>
        <taxon>Pterygota</taxon>
        <taxon>Neoptera</taxon>
        <taxon>Endopterygota</taxon>
        <taxon>Coleoptera</taxon>
        <taxon>Polyphaga</taxon>
        <taxon>Cucujiformia</taxon>
        <taxon>Curculionidae</taxon>
        <taxon>Dryophthorinae</taxon>
        <taxon>Rhynchophorus</taxon>
    </lineage>
</organism>
<dbReference type="AlphaFoldDB" id="A0A834M848"/>
<reference evidence="3" key="1">
    <citation type="submission" date="2020-08" db="EMBL/GenBank/DDBJ databases">
        <title>Genome sequencing and assembly of the red palm weevil Rhynchophorus ferrugineus.</title>
        <authorList>
            <person name="Dias G.B."/>
            <person name="Bergman C.M."/>
            <person name="Manee M."/>
        </authorList>
    </citation>
    <scope>NUCLEOTIDE SEQUENCE</scope>
    <source>
        <strain evidence="3">AA-2017</strain>
        <tissue evidence="3">Whole larva</tissue>
    </source>
</reference>
<comment type="caution">
    <text evidence="3">The sequence shown here is derived from an EMBL/GenBank/DDBJ whole genome shotgun (WGS) entry which is preliminary data.</text>
</comment>
<accession>A0A834M848</accession>
<dbReference type="Proteomes" id="UP000625711">
    <property type="component" value="Unassembled WGS sequence"/>
</dbReference>
<evidence type="ECO:0000313" key="3">
    <source>
        <dbReference type="EMBL" id="KAF7270015.1"/>
    </source>
</evidence>
<keyword evidence="2" id="KW-0472">Membrane</keyword>
<evidence type="ECO:0000256" key="2">
    <source>
        <dbReference type="SAM" id="Phobius"/>
    </source>
</evidence>
<protein>
    <submittedName>
        <fullName evidence="3">Uncharacterized protein</fullName>
    </submittedName>
</protein>
<proteinExistence type="predicted"/>
<name>A0A834M848_RHYFE</name>
<feature type="region of interest" description="Disordered" evidence="1">
    <location>
        <begin position="1"/>
        <end position="46"/>
    </location>
</feature>
<keyword evidence="2" id="KW-1133">Transmembrane helix</keyword>
<evidence type="ECO:0000256" key="1">
    <source>
        <dbReference type="SAM" id="MobiDB-lite"/>
    </source>
</evidence>
<keyword evidence="4" id="KW-1185">Reference proteome</keyword>
<dbReference type="EMBL" id="JAACXV010014147">
    <property type="protein sequence ID" value="KAF7270015.1"/>
    <property type="molecule type" value="Genomic_DNA"/>
</dbReference>
<evidence type="ECO:0000313" key="4">
    <source>
        <dbReference type="Proteomes" id="UP000625711"/>
    </source>
</evidence>
<keyword evidence="2" id="KW-0812">Transmembrane</keyword>
<feature type="transmembrane region" description="Helical" evidence="2">
    <location>
        <begin position="74"/>
        <end position="93"/>
    </location>
</feature>
<gene>
    <name evidence="3" type="ORF">GWI33_016982</name>
</gene>